<dbReference type="EMBL" id="HBFB01012904">
    <property type="protein sequence ID" value="CAD8676161.1"/>
    <property type="molecule type" value="Transcribed_RNA"/>
</dbReference>
<evidence type="ECO:0000256" key="2">
    <source>
        <dbReference type="ARBA" id="ARBA00023186"/>
    </source>
</evidence>
<dbReference type="InterPro" id="IPR037124">
    <property type="entry name" value="Chaperonin_GroES_sf"/>
</dbReference>
<dbReference type="SUPFAM" id="SSF50129">
    <property type="entry name" value="GroES-like"/>
    <property type="match status" value="1"/>
</dbReference>
<dbReference type="InterPro" id="IPR020818">
    <property type="entry name" value="Chaperonin_GroES"/>
</dbReference>
<dbReference type="Gene3D" id="2.30.33.40">
    <property type="entry name" value="GroES chaperonin"/>
    <property type="match status" value="1"/>
</dbReference>
<dbReference type="GO" id="GO:0046872">
    <property type="term" value="F:metal ion binding"/>
    <property type="evidence" value="ECO:0007669"/>
    <property type="project" value="TreeGrafter"/>
</dbReference>
<dbReference type="InterPro" id="IPR018369">
    <property type="entry name" value="Chaprnonin_Cpn10_CS"/>
</dbReference>
<dbReference type="PROSITE" id="PS00681">
    <property type="entry name" value="CHAPERONINS_CPN10"/>
    <property type="match status" value="1"/>
</dbReference>
<keyword evidence="2 3" id="KW-0143">Chaperone</keyword>
<protein>
    <recommendedName>
        <fullName evidence="5">10 kDa chaperonin</fullName>
    </recommendedName>
</protein>
<gene>
    <name evidence="4" type="ORF">CLEI1391_LOCUS7298</name>
</gene>
<dbReference type="GO" id="GO:0009507">
    <property type="term" value="C:chloroplast"/>
    <property type="evidence" value="ECO:0007669"/>
    <property type="project" value="TreeGrafter"/>
</dbReference>
<proteinExistence type="inferred from homology"/>
<reference evidence="4" key="1">
    <citation type="submission" date="2021-01" db="EMBL/GenBank/DDBJ databases">
        <authorList>
            <person name="Corre E."/>
            <person name="Pelletier E."/>
            <person name="Niang G."/>
            <person name="Scheremetjew M."/>
            <person name="Finn R."/>
            <person name="Kale V."/>
            <person name="Holt S."/>
            <person name="Cochrane G."/>
            <person name="Meng A."/>
            <person name="Brown T."/>
            <person name="Cohen L."/>
        </authorList>
    </citation>
    <scope>NUCLEOTIDE SEQUENCE</scope>
    <source>
        <strain evidence="4">SAG 11-49</strain>
    </source>
</reference>
<name>A0A7S0RG12_9CHLO</name>
<dbReference type="PANTHER" id="PTHR10772:SF63">
    <property type="entry name" value="20 KDA CHAPERONIN, CHLOROPLASTIC"/>
    <property type="match status" value="1"/>
</dbReference>
<sequence length="127" mass="13641">MALQATRPLTRVPCARPQRGALVVRASVTAERATLDLSSMAPIHDRVLIKPMEEEQRTAGGILLPKGPPKANSDAHIGEVVAIGEDVKLSLSKGDQVVFQKYAMAEVEIKDGQVIFVAEKSILAKLS</sequence>
<dbReference type="PANTHER" id="PTHR10772">
    <property type="entry name" value="10 KDA HEAT SHOCK PROTEIN"/>
    <property type="match status" value="1"/>
</dbReference>
<evidence type="ECO:0000256" key="3">
    <source>
        <dbReference type="RuleBase" id="RU003479"/>
    </source>
</evidence>
<dbReference type="GO" id="GO:0044183">
    <property type="term" value="F:protein folding chaperone"/>
    <property type="evidence" value="ECO:0007669"/>
    <property type="project" value="InterPro"/>
</dbReference>
<evidence type="ECO:0000256" key="1">
    <source>
        <dbReference type="ARBA" id="ARBA00006975"/>
    </source>
</evidence>
<evidence type="ECO:0000313" key="4">
    <source>
        <dbReference type="EMBL" id="CAD8676161.1"/>
    </source>
</evidence>
<evidence type="ECO:0008006" key="5">
    <source>
        <dbReference type="Google" id="ProtNLM"/>
    </source>
</evidence>
<dbReference type="AlphaFoldDB" id="A0A7S0RG12"/>
<dbReference type="GO" id="GO:0005739">
    <property type="term" value="C:mitochondrion"/>
    <property type="evidence" value="ECO:0007669"/>
    <property type="project" value="TreeGrafter"/>
</dbReference>
<dbReference type="CDD" id="cd00320">
    <property type="entry name" value="cpn10"/>
    <property type="match status" value="1"/>
</dbReference>
<dbReference type="SMART" id="SM00883">
    <property type="entry name" value="Cpn10"/>
    <property type="match status" value="1"/>
</dbReference>
<dbReference type="PRINTS" id="PR00297">
    <property type="entry name" value="CHAPERONIN10"/>
</dbReference>
<dbReference type="GO" id="GO:0051087">
    <property type="term" value="F:protein-folding chaperone binding"/>
    <property type="evidence" value="ECO:0007669"/>
    <property type="project" value="TreeGrafter"/>
</dbReference>
<organism evidence="4">
    <name type="scientific">Chlamydomonas leiostraca</name>
    <dbReference type="NCBI Taxonomy" id="1034604"/>
    <lineage>
        <taxon>Eukaryota</taxon>
        <taxon>Viridiplantae</taxon>
        <taxon>Chlorophyta</taxon>
        <taxon>core chlorophytes</taxon>
        <taxon>Chlorophyceae</taxon>
        <taxon>CS clade</taxon>
        <taxon>Chlamydomonadales</taxon>
        <taxon>Chlamydomonadaceae</taxon>
        <taxon>Chlamydomonas</taxon>
    </lineage>
</organism>
<comment type="similarity">
    <text evidence="1 3">Belongs to the GroES chaperonin family.</text>
</comment>
<dbReference type="Pfam" id="PF00166">
    <property type="entry name" value="Cpn10"/>
    <property type="match status" value="1"/>
</dbReference>
<dbReference type="GO" id="GO:0051082">
    <property type="term" value="F:unfolded protein binding"/>
    <property type="evidence" value="ECO:0007669"/>
    <property type="project" value="TreeGrafter"/>
</dbReference>
<accession>A0A7S0RG12</accession>
<dbReference type="GO" id="GO:0005524">
    <property type="term" value="F:ATP binding"/>
    <property type="evidence" value="ECO:0007669"/>
    <property type="project" value="InterPro"/>
</dbReference>
<dbReference type="InterPro" id="IPR011032">
    <property type="entry name" value="GroES-like_sf"/>
</dbReference>